<dbReference type="KEGG" id="bayd:BSPP4475_16515"/>
<dbReference type="RefSeq" id="WP_304414684.1">
    <property type="nucleotide sequence ID" value="NZ_OY569118.1"/>
</dbReference>
<organism evidence="2 3">
    <name type="scientific">Brevibacillus aydinogluensis</name>
    <dbReference type="NCBI Taxonomy" id="927786"/>
    <lineage>
        <taxon>Bacteria</taxon>
        <taxon>Bacillati</taxon>
        <taxon>Bacillota</taxon>
        <taxon>Bacilli</taxon>
        <taxon>Bacillales</taxon>
        <taxon>Paenibacillaceae</taxon>
        <taxon>Brevibacillus</taxon>
    </lineage>
</organism>
<dbReference type="EMBL" id="OY569118">
    <property type="protein sequence ID" value="CAJ1003929.1"/>
    <property type="molecule type" value="Genomic_DNA"/>
</dbReference>
<name>A0AA48MBU7_9BACL</name>
<dbReference type="InterPro" id="IPR002711">
    <property type="entry name" value="HNH"/>
</dbReference>
<reference evidence="2" key="1">
    <citation type="submission" date="2023-07" db="EMBL/GenBank/DDBJ databases">
        <authorList>
            <person name="Ivanov I."/>
            <person name="Teneva D."/>
            <person name="Stoikov I."/>
        </authorList>
    </citation>
    <scope>NUCLEOTIDE SEQUENCE</scope>
    <source>
        <strain evidence="2">4475</strain>
    </source>
</reference>
<proteinExistence type="predicted"/>
<dbReference type="Gene3D" id="1.10.30.50">
    <property type="match status" value="1"/>
</dbReference>
<protein>
    <recommendedName>
        <fullName evidence="1">HNH domain-containing protein</fullName>
    </recommendedName>
</protein>
<dbReference type="CDD" id="cd00085">
    <property type="entry name" value="HNHc"/>
    <property type="match status" value="1"/>
</dbReference>
<accession>A0AA48MBU7</accession>
<dbReference type="GO" id="GO:0008270">
    <property type="term" value="F:zinc ion binding"/>
    <property type="evidence" value="ECO:0007669"/>
    <property type="project" value="InterPro"/>
</dbReference>
<dbReference type="GO" id="GO:0004519">
    <property type="term" value="F:endonuclease activity"/>
    <property type="evidence" value="ECO:0007669"/>
    <property type="project" value="InterPro"/>
</dbReference>
<dbReference type="InterPro" id="IPR003615">
    <property type="entry name" value="HNH_nuc"/>
</dbReference>
<gene>
    <name evidence="2" type="ORF">BSPP4475_16515</name>
</gene>
<evidence type="ECO:0000259" key="1">
    <source>
        <dbReference type="Pfam" id="PF01844"/>
    </source>
</evidence>
<dbReference type="GO" id="GO:0003676">
    <property type="term" value="F:nucleic acid binding"/>
    <property type="evidence" value="ECO:0007669"/>
    <property type="project" value="InterPro"/>
</dbReference>
<sequence length="376" mass="44221">MNRTIYAMIARGIDIKTAHLLWNQNFTMGKLMQSSKDELKKLGLGDDVIRKIHSKRPPIPEPVLNKVLWESRYTCCVCREHGRPYIIHHIEPWHVSKSHDEDNLIVLCVECHDEAHTSHENSLNLTAQRLRDAKKRWLEEVRKYDRESVHQLINTDTIFWDYFNLTRLVELIDACKIKIYECDYFNYLVANRLMDINGRFLFNNWPQPKNYSYWIDFFEGNYIYLFLKWVVTNLISKTNFKQLNDLWTKSKITTMVNVNDFVMIKGAFYFKNNRKRENNECLVYRKAKGIKVSFSIDKWYCNSASAKANLAGKRNVTVFARVREITNDDYGVHIRCTALAIATGLATLGENSPLDMEDINDEEFQKLFGFEPTAPF</sequence>
<evidence type="ECO:0000313" key="2">
    <source>
        <dbReference type="EMBL" id="CAJ1003929.1"/>
    </source>
</evidence>
<dbReference type="AlphaFoldDB" id="A0AA48MBU7"/>
<dbReference type="Pfam" id="PF01844">
    <property type="entry name" value="HNH"/>
    <property type="match status" value="1"/>
</dbReference>
<keyword evidence="3" id="KW-1185">Reference proteome</keyword>
<dbReference type="Proteomes" id="UP001189619">
    <property type="component" value="Chromosome"/>
</dbReference>
<evidence type="ECO:0000313" key="3">
    <source>
        <dbReference type="Proteomes" id="UP001189619"/>
    </source>
</evidence>
<feature type="domain" description="HNH" evidence="1">
    <location>
        <begin position="75"/>
        <end position="117"/>
    </location>
</feature>